<organism evidence="2 3">
    <name type="scientific">Microbacterium immunditiarum</name>
    <dbReference type="NCBI Taxonomy" id="337480"/>
    <lineage>
        <taxon>Bacteria</taxon>
        <taxon>Bacillati</taxon>
        <taxon>Actinomycetota</taxon>
        <taxon>Actinomycetes</taxon>
        <taxon>Micrococcales</taxon>
        <taxon>Microbacteriaceae</taxon>
        <taxon>Microbacterium</taxon>
    </lineage>
</organism>
<dbReference type="Proteomes" id="UP000576969">
    <property type="component" value="Unassembled WGS sequence"/>
</dbReference>
<reference evidence="2 3" key="1">
    <citation type="submission" date="2020-07" db="EMBL/GenBank/DDBJ databases">
        <title>Sequencing the genomes of 1000 actinobacteria strains.</title>
        <authorList>
            <person name="Klenk H.-P."/>
        </authorList>
    </citation>
    <scope>NUCLEOTIDE SEQUENCE [LARGE SCALE GENOMIC DNA]</scope>
    <source>
        <strain evidence="2 3">DSM 24662</strain>
    </source>
</reference>
<evidence type="ECO:0000313" key="2">
    <source>
        <dbReference type="EMBL" id="NYE20406.1"/>
    </source>
</evidence>
<dbReference type="AlphaFoldDB" id="A0A7Y9KK68"/>
<accession>A0A7Y9KK68</accession>
<evidence type="ECO:0000256" key="1">
    <source>
        <dbReference type="SAM" id="MobiDB-lite"/>
    </source>
</evidence>
<dbReference type="EMBL" id="JACCBV010000001">
    <property type="protein sequence ID" value="NYE20406.1"/>
    <property type="molecule type" value="Genomic_DNA"/>
</dbReference>
<proteinExistence type="predicted"/>
<name>A0A7Y9KK68_9MICO</name>
<feature type="region of interest" description="Disordered" evidence="1">
    <location>
        <begin position="69"/>
        <end position="91"/>
    </location>
</feature>
<protein>
    <submittedName>
        <fullName evidence="2">Uncharacterized protein</fullName>
    </submittedName>
</protein>
<evidence type="ECO:0000313" key="3">
    <source>
        <dbReference type="Proteomes" id="UP000576969"/>
    </source>
</evidence>
<keyword evidence="3" id="KW-1185">Reference proteome</keyword>
<comment type="caution">
    <text evidence="2">The sequence shown here is derived from an EMBL/GenBank/DDBJ whole genome shotgun (WGS) entry which is preliminary data.</text>
</comment>
<sequence length="91" mass="9449">MKNLVWFVLGLAGGFVLAHFVNKDPRGREVLADIDARIAEFTDRISAAYHEQEARFTEGAETATDAAAEAVAAASGSTASGDTDAAPKPAA</sequence>
<dbReference type="RefSeq" id="WP_179490342.1">
    <property type="nucleotide sequence ID" value="NZ_JACCBV010000001.1"/>
</dbReference>
<gene>
    <name evidence="2" type="ORF">BJ991_002434</name>
</gene>